<reference evidence="7" key="1">
    <citation type="submission" date="2017-02" db="EMBL/GenBank/DDBJ databases">
        <authorList>
            <person name="Varghese N."/>
            <person name="Submissions S."/>
        </authorList>
    </citation>
    <scope>NUCLEOTIDE SEQUENCE [LARGE SCALE GENOMIC DNA]</scope>
    <source>
        <strain evidence="7">M1</strain>
    </source>
</reference>
<feature type="chain" id="PRO_5038623680" evidence="5">
    <location>
        <begin position="21"/>
        <end position="347"/>
    </location>
</feature>
<dbReference type="PIRSF" id="PIRSF006470">
    <property type="entry name" value="DctB"/>
    <property type="match status" value="1"/>
</dbReference>
<dbReference type="InterPro" id="IPR018389">
    <property type="entry name" value="DctP_fam"/>
</dbReference>
<feature type="signal peptide" evidence="5">
    <location>
        <begin position="1"/>
        <end position="20"/>
    </location>
</feature>
<evidence type="ECO:0000313" key="7">
    <source>
        <dbReference type="Proteomes" id="UP000190285"/>
    </source>
</evidence>
<sequence length="347" mass="38972">MKKFNLLALLLVAIMLFATACGGGATDNADSNQDAQALNEDNNDVIEIKYATVGPDEHQYTIAANKFKELIEEKSDGRIKVTLFPNAQLGGEREMAEGVRMGTIQMTTVTSDGALPAWVKDTQIFSIPYLFTDRDHVYKALDGIISEELNPQFEKANFKHLGFVELGFRHFTNNKTEINSIDDIEGLKIRVQEAPIWFALIDALKGTATPIPFNELYTALQQGVVDGQENPLATIKSMKFYEVQKYLALDAHTYAPGSVLMNLDFFNSLSEENQKLVQEAVDEMKEYQRALIAGQDDENIKFLEEQGMIITEPDRKPFMEATKDIPNLDKVKELVNPELVELVRNVQ</sequence>
<evidence type="ECO:0000256" key="1">
    <source>
        <dbReference type="ARBA" id="ARBA00004196"/>
    </source>
</evidence>
<dbReference type="InterPro" id="IPR004682">
    <property type="entry name" value="TRAP_DctP"/>
</dbReference>
<dbReference type="PROSITE" id="PS51257">
    <property type="entry name" value="PROKAR_LIPOPROTEIN"/>
    <property type="match status" value="1"/>
</dbReference>
<dbReference type="OrthoDB" id="2796at2"/>
<gene>
    <name evidence="6" type="ORF">SAMN02194393_04498</name>
</gene>
<evidence type="ECO:0000256" key="2">
    <source>
        <dbReference type="ARBA" id="ARBA00009023"/>
    </source>
</evidence>
<proteinExistence type="inferred from homology"/>
<dbReference type="PANTHER" id="PTHR33376:SF4">
    <property type="entry name" value="SIALIC ACID-BINDING PERIPLASMIC PROTEIN SIAP"/>
    <property type="match status" value="1"/>
</dbReference>
<dbReference type="EMBL" id="FUZT01000014">
    <property type="protein sequence ID" value="SKC86256.1"/>
    <property type="molecule type" value="Genomic_DNA"/>
</dbReference>
<dbReference type="NCBIfam" id="TIGR00787">
    <property type="entry name" value="dctP"/>
    <property type="match status" value="1"/>
</dbReference>
<dbReference type="Proteomes" id="UP000190285">
    <property type="component" value="Unassembled WGS sequence"/>
</dbReference>
<keyword evidence="6" id="KW-0675">Receptor</keyword>
<keyword evidence="3" id="KW-0813">Transport</keyword>
<dbReference type="CDD" id="cd13676">
    <property type="entry name" value="PBP2_TRAP_DctP2_like"/>
    <property type="match status" value="1"/>
</dbReference>
<evidence type="ECO:0000256" key="5">
    <source>
        <dbReference type="SAM" id="SignalP"/>
    </source>
</evidence>
<comment type="subcellular location">
    <subcellularLocation>
        <location evidence="1">Cell envelope</location>
    </subcellularLocation>
</comment>
<dbReference type="Pfam" id="PF03480">
    <property type="entry name" value="DctP"/>
    <property type="match status" value="1"/>
</dbReference>
<dbReference type="RefSeq" id="WP_079494864.1">
    <property type="nucleotide sequence ID" value="NZ_FUZT01000014.1"/>
</dbReference>
<protein>
    <submittedName>
        <fullName evidence="6">Tripartite ATP-independent transporter solute receptor, DctP family</fullName>
    </submittedName>
</protein>
<dbReference type="AlphaFoldDB" id="A0A1T5MDE8"/>
<name>A0A1T5MDE8_9FIRM</name>
<dbReference type="InterPro" id="IPR038404">
    <property type="entry name" value="TRAP_DctP_sf"/>
</dbReference>
<evidence type="ECO:0000256" key="4">
    <source>
        <dbReference type="ARBA" id="ARBA00022729"/>
    </source>
</evidence>
<dbReference type="PANTHER" id="PTHR33376">
    <property type="match status" value="1"/>
</dbReference>
<organism evidence="6 7">
    <name type="scientific">Maledivibacter halophilus</name>
    <dbReference type="NCBI Taxonomy" id="36842"/>
    <lineage>
        <taxon>Bacteria</taxon>
        <taxon>Bacillati</taxon>
        <taxon>Bacillota</taxon>
        <taxon>Clostridia</taxon>
        <taxon>Peptostreptococcales</taxon>
        <taxon>Caminicellaceae</taxon>
        <taxon>Maledivibacter</taxon>
    </lineage>
</organism>
<evidence type="ECO:0000313" key="6">
    <source>
        <dbReference type="EMBL" id="SKC86256.1"/>
    </source>
</evidence>
<dbReference type="STRING" id="36842.SAMN02194393_04498"/>
<keyword evidence="4 5" id="KW-0732">Signal</keyword>
<dbReference type="NCBIfam" id="NF037995">
    <property type="entry name" value="TRAP_S1"/>
    <property type="match status" value="1"/>
</dbReference>
<dbReference type="GO" id="GO:0055085">
    <property type="term" value="P:transmembrane transport"/>
    <property type="evidence" value="ECO:0007669"/>
    <property type="project" value="InterPro"/>
</dbReference>
<dbReference type="GO" id="GO:0030288">
    <property type="term" value="C:outer membrane-bounded periplasmic space"/>
    <property type="evidence" value="ECO:0007669"/>
    <property type="project" value="InterPro"/>
</dbReference>
<accession>A0A1T5MDE8</accession>
<evidence type="ECO:0000256" key="3">
    <source>
        <dbReference type="ARBA" id="ARBA00022448"/>
    </source>
</evidence>
<keyword evidence="7" id="KW-1185">Reference proteome</keyword>
<dbReference type="Gene3D" id="3.40.190.170">
    <property type="entry name" value="Bacterial extracellular solute-binding protein, family 7"/>
    <property type="match status" value="1"/>
</dbReference>
<comment type="similarity">
    <text evidence="2">Belongs to the bacterial solute-binding protein 7 family.</text>
</comment>